<dbReference type="OrthoDB" id="9794226at2"/>
<reference evidence="4 5" key="1">
    <citation type="submission" date="2012-01" db="EMBL/GenBank/DDBJ databases">
        <title>Complete sequence of Desulfotomaculum gibsoniae DSM 7213.</title>
        <authorList>
            <consortium name="US DOE Joint Genome Institute"/>
            <person name="Lucas S."/>
            <person name="Han J."/>
            <person name="Lapidus A."/>
            <person name="Cheng J.-F."/>
            <person name="Goodwin L."/>
            <person name="Pitluck S."/>
            <person name="Peters L."/>
            <person name="Ovchinnikova G."/>
            <person name="Teshima H."/>
            <person name="Detter J.C."/>
            <person name="Han C."/>
            <person name="Tapia R."/>
            <person name="Land M."/>
            <person name="Hauser L."/>
            <person name="Kyrpides N."/>
            <person name="Ivanova N."/>
            <person name="Pagani I."/>
            <person name="Parshina S."/>
            <person name="Plugge C."/>
            <person name="Muyzer G."/>
            <person name="Kuever J."/>
            <person name="Ivanova A."/>
            <person name="Nazina T."/>
            <person name="Klenk H.-P."/>
            <person name="Brambilla E."/>
            <person name="Spring S."/>
            <person name="Stams A.F."/>
            <person name="Woyke T."/>
        </authorList>
    </citation>
    <scope>NUCLEOTIDE SEQUENCE [LARGE SCALE GENOMIC DNA]</scope>
    <source>
        <strain evidence="4 5">DSM 7213</strain>
    </source>
</reference>
<dbReference type="STRING" id="767817.Desgi_2885"/>
<evidence type="ECO:0000259" key="3">
    <source>
        <dbReference type="Pfam" id="PF01266"/>
    </source>
</evidence>
<dbReference type="InterPro" id="IPR036188">
    <property type="entry name" value="FAD/NAD-bd_sf"/>
</dbReference>
<evidence type="ECO:0000313" key="5">
    <source>
        <dbReference type="Proteomes" id="UP000013520"/>
    </source>
</evidence>
<dbReference type="EMBL" id="CP003273">
    <property type="protein sequence ID" value="AGL02284.1"/>
    <property type="molecule type" value="Genomic_DNA"/>
</dbReference>
<keyword evidence="1" id="KW-0560">Oxidoreductase</keyword>
<gene>
    <name evidence="4" type="ORF">Desgi_2885</name>
</gene>
<sequence>MNKKEIIIVGGGVIGCALAYYLTKLKIKALVIEKNEIGIEASSRNGGGVRQSARDLREMPLARHAVQNLWPGLSDELGVDVEYERKGNLRLGKTEEHAKILERIVSQGRSAGLDLKLIDRQEVREICPYASEEVMVASYCPTDGHANPMRTTLAFYKRAREMGAEFVTGETVQSILLRKGKVGGIKTGAGTYESDQVLVAAGFASRFIANSVGIDVPMQKVLVEALVTGQQPPMFPQMIGTAGSDFYGHQTKHGSFVFGGMTGLEPFASEESRPMTRNITAPSICRAILGYFPVLDQADIIRTWSGFLDVTADHVPVLSKVDEIPGLFLACGFSGHGYGISPAVGQVMAELVIHDRPSLSLDAFRYDRFIPKK</sequence>
<proteinExistence type="predicted"/>
<keyword evidence="2" id="KW-0472">Membrane</keyword>
<keyword evidence="2" id="KW-1133">Transmembrane helix</keyword>
<accession>R4KI44</accession>
<evidence type="ECO:0000256" key="1">
    <source>
        <dbReference type="ARBA" id="ARBA00023002"/>
    </source>
</evidence>
<dbReference type="PROSITE" id="PS51257">
    <property type="entry name" value="PROKAR_LIPOPROTEIN"/>
    <property type="match status" value="1"/>
</dbReference>
<dbReference type="Gene3D" id="3.50.50.60">
    <property type="entry name" value="FAD/NAD(P)-binding domain"/>
    <property type="match status" value="1"/>
</dbReference>
<name>R4KI44_9FIRM</name>
<dbReference type="Pfam" id="PF01266">
    <property type="entry name" value="DAO"/>
    <property type="match status" value="1"/>
</dbReference>
<dbReference type="Proteomes" id="UP000013520">
    <property type="component" value="Chromosome"/>
</dbReference>
<dbReference type="InterPro" id="IPR006076">
    <property type="entry name" value="FAD-dep_OxRdtase"/>
</dbReference>
<feature type="transmembrane region" description="Helical" evidence="2">
    <location>
        <begin position="6"/>
        <end position="23"/>
    </location>
</feature>
<feature type="domain" description="FAD dependent oxidoreductase" evidence="3">
    <location>
        <begin position="6"/>
        <end position="351"/>
    </location>
</feature>
<evidence type="ECO:0000313" key="4">
    <source>
        <dbReference type="EMBL" id="AGL02284.1"/>
    </source>
</evidence>
<dbReference type="GO" id="GO:0005737">
    <property type="term" value="C:cytoplasm"/>
    <property type="evidence" value="ECO:0007669"/>
    <property type="project" value="TreeGrafter"/>
</dbReference>
<dbReference type="AlphaFoldDB" id="R4KI44"/>
<dbReference type="GO" id="GO:0016491">
    <property type="term" value="F:oxidoreductase activity"/>
    <property type="evidence" value="ECO:0007669"/>
    <property type="project" value="UniProtKB-KW"/>
</dbReference>
<dbReference type="eggNOG" id="COG0665">
    <property type="taxonomic scope" value="Bacteria"/>
</dbReference>
<dbReference type="Gene3D" id="3.30.9.10">
    <property type="entry name" value="D-Amino Acid Oxidase, subunit A, domain 2"/>
    <property type="match status" value="1"/>
</dbReference>
<protein>
    <submittedName>
        <fullName evidence="4">Glycine/D-amino acid oxidase, deaminating</fullName>
    </submittedName>
</protein>
<dbReference type="PANTHER" id="PTHR13847:SF287">
    <property type="entry name" value="FAD-DEPENDENT OXIDOREDUCTASE DOMAIN-CONTAINING PROTEIN 1"/>
    <property type="match status" value="1"/>
</dbReference>
<keyword evidence="2" id="KW-0812">Transmembrane</keyword>
<keyword evidence="5" id="KW-1185">Reference proteome</keyword>
<dbReference type="HOGENOM" id="CLU_007884_4_3_9"/>
<dbReference type="SUPFAM" id="SSF51905">
    <property type="entry name" value="FAD/NAD(P)-binding domain"/>
    <property type="match status" value="1"/>
</dbReference>
<evidence type="ECO:0000256" key="2">
    <source>
        <dbReference type="SAM" id="Phobius"/>
    </source>
</evidence>
<dbReference type="RefSeq" id="WP_006520865.1">
    <property type="nucleotide sequence ID" value="NC_021184.1"/>
</dbReference>
<dbReference type="PANTHER" id="PTHR13847">
    <property type="entry name" value="SARCOSINE DEHYDROGENASE-RELATED"/>
    <property type="match status" value="1"/>
</dbReference>
<dbReference type="KEGG" id="dgi:Desgi_2885"/>
<organism evidence="4 5">
    <name type="scientific">Desulfoscipio gibsoniae DSM 7213</name>
    <dbReference type="NCBI Taxonomy" id="767817"/>
    <lineage>
        <taxon>Bacteria</taxon>
        <taxon>Bacillati</taxon>
        <taxon>Bacillota</taxon>
        <taxon>Clostridia</taxon>
        <taxon>Eubacteriales</taxon>
        <taxon>Desulfallaceae</taxon>
        <taxon>Desulfoscipio</taxon>
    </lineage>
</organism>